<dbReference type="RefSeq" id="WP_023017162.1">
    <property type="nucleotide sequence ID" value="NZ_JALXXF010000003.1"/>
</dbReference>
<reference evidence="1" key="1">
    <citation type="submission" date="2023-05" db="EMBL/GenBank/DDBJ databases">
        <title>Metabolic capabilities are highly conserved among human nasal-associated Corynebacterium species in pangenomic analyses.</title>
        <authorList>
            <person name="Tran T.H."/>
            <person name="Roberts A.Q."/>
            <person name="Escapa I.F."/>
            <person name="Gao W."/>
            <person name="Conlan S."/>
            <person name="Kong H."/>
            <person name="Segre J.A."/>
            <person name="Kelly M.S."/>
            <person name="Lemon K.P."/>
        </authorList>
    </citation>
    <scope>NUCLEOTIDE SEQUENCE</scope>
    <source>
        <strain evidence="1">KPL2618</strain>
    </source>
</reference>
<dbReference type="AlphaFoldDB" id="A0AAP4BVI3"/>
<sequence length="127" mass="14325">MSSFIIDYSWIHELVLYGRDAELSAAITGNWDIIEAVWDLEEKHAIEDGSSFFGGDNWTARFVAGLDDGGPLDMELLDEEDTSVILELSVTGDDEETMEQALVDATETITWHFSDWGFEDIEWTAIQ</sequence>
<accession>A0AAP4BVI3</accession>
<evidence type="ECO:0000313" key="1">
    <source>
        <dbReference type="EMBL" id="MDK4333865.1"/>
    </source>
</evidence>
<dbReference type="Proteomes" id="UP001230317">
    <property type="component" value="Unassembled WGS sequence"/>
</dbReference>
<evidence type="ECO:0000313" key="2">
    <source>
        <dbReference type="Proteomes" id="UP001230317"/>
    </source>
</evidence>
<dbReference type="EMBL" id="JASNVU010000001">
    <property type="protein sequence ID" value="MDK4333865.1"/>
    <property type="molecule type" value="Genomic_DNA"/>
</dbReference>
<name>A0AAP4BVI3_9CORY</name>
<comment type="caution">
    <text evidence="1">The sequence shown here is derived from an EMBL/GenBank/DDBJ whole genome shotgun (WGS) entry which is preliminary data.</text>
</comment>
<protein>
    <submittedName>
        <fullName evidence="1">Uncharacterized protein</fullName>
    </submittedName>
</protein>
<organism evidence="1 2">
    <name type="scientific">Corynebacterium accolens</name>
    <dbReference type="NCBI Taxonomy" id="38284"/>
    <lineage>
        <taxon>Bacteria</taxon>
        <taxon>Bacillati</taxon>
        <taxon>Actinomycetota</taxon>
        <taxon>Actinomycetes</taxon>
        <taxon>Mycobacteriales</taxon>
        <taxon>Corynebacteriaceae</taxon>
        <taxon>Corynebacterium</taxon>
    </lineage>
</organism>
<proteinExistence type="predicted"/>
<gene>
    <name evidence="1" type="ORF">QPX58_00295</name>
</gene>